<organism evidence="2 3">
    <name type="scientific">Corynebacterium auriscanis</name>
    <dbReference type="NCBI Taxonomy" id="99807"/>
    <lineage>
        <taxon>Bacteria</taxon>
        <taxon>Bacillati</taxon>
        <taxon>Actinomycetota</taxon>
        <taxon>Actinomycetes</taxon>
        <taxon>Mycobacteriales</taxon>
        <taxon>Corynebacteriaceae</taxon>
        <taxon>Corynebacterium</taxon>
    </lineage>
</organism>
<dbReference type="Pfam" id="PF14020">
    <property type="entry name" value="DUF4236"/>
    <property type="match status" value="1"/>
</dbReference>
<reference evidence="2 3" key="1">
    <citation type="submission" date="2014-10" db="EMBL/GenBank/DDBJ databases">
        <title>Whole Genome sequence of Corynebacterium auriscanis strain CIP 106629.</title>
        <authorList>
            <person name="Hassan S.S."/>
            <person name="Jamal S.B."/>
            <person name="Tiwari S."/>
            <person name="Oliveira L.D.C."/>
            <person name="Souza F."/>
            <person name="Mariano D.C."/>
            <person name="Almeida S."/>
            <person name="Dorella F."/>
            <person name="Pereira F."/>
            <person name="Carvalho A."/>
            <person name="Leal C.A."/>
            <person name="Soares S.D.C."/>
            <person name="Figueiredo H.C."/>
            <person name="Silva A."/>
            <person name="Azevedo V.A."/>
        </authorList>
    </citation>
    <scope>NUCLEOTIDE SEQUENCE [LARGE SCALE GENOMIC DNA]</scope>
    <source>
        <strain evidence="2 3">CIP 106629</strain>
    </source>
</reference>
<feature type="domain" description="DUF4236" evidence="1">
    <location>
        <begin position="5"/>
        <end position="55"/>
    </location>
</feature>
<sequence length="67" mass="7129">MGIFFRNSKKIGPFRVNTSTGGVGGSIKIGPARITRRANGSHTISFRNGSGLSYTKSLGGLFGKKKR</sequence>
<dbReference type="GeneID" id="300553643"/>
<dbReference type="AlphaFoldDB" id="A0A0A2DI44"/>
<protein>
    <recommendedName>
        <fullName evidence="1">DUF4236 domain-containing protein</fullName>
    </recommendedName>
</protein>
<dbReference type="EMBL" id="JRVJ01000004">
    <property type="protein sequence ID" value="KGM18865.1"/>
    <property type="molecule type" value="Genomic_DNA"/>
</dbReference>
<gene>
    <name evidence="2" type="ORF">MA47_04410</name>
</gene>
<dbReference type="Proteomes" id="UP000030145">
    <property type="component" value="Unassembled WGS sequence"/>
</dbReference>
<proteinExistence type="predicted"/>
<evidence type="ECO:0000313" key="2">
    <source>
        <dbReference type="EMBL" id="KGM18865.1"/>
    </source>
</evidence>
<keyword evidence="3" id="KW-1185">Reference proteome</keyword>
<name>A0A0A2DI44_9CORY</name>
<accession>A0A0A2DI44</accession>
<dbReference type="RefSeq" id="WP_035113604.1">
    <property type="nucleotide sequence ID" value="NZ_CP047046.1"/>
</dbReference>
<evidence type="ECO:0000259" key="1">
    <source>
        <dbReference type="Pfam" id="PF14020"/>
    </source>
</evidence>
<comment type="caution">
    <text evidence="2">The sequence shown here is derived from an EMBL/GenBank/DDBJ whole genome shotgun (WGS) entry which is preliminary data.</text>
</comment>
<dbReference type="InterPro" id="IPR025330">
    <property type="entry name" value="DUF4236"/>
</dbReference>
<evidence type="ECO:0000313" key="3">
    <source>
        <dbReference type="Proteomes" id="UP000030145"/>
    </source>
</evidence>